<keyword evidence="3" id="KW-0472">Membrane</keyword>
<feature type="compositionally biased region" description="Low complexity" evidence="2">
    <location>
        <begin position="1"/>
        <end position="15"/>
    </location>
</feature>
<evidence type="ECO:0000313" key="5">
    <source>
        <dbReference type="EMBL" id="KAL3091868.1"/>
    </source>
</evidence>
<keyword evidence="6" id="KW-1185">Reference proteome</keyword>
<comment type="similarity">
    <text evidence="1">Belongs to the 14-3-3 family.</text>
</comment>
<sequence length="471" mass="53665">MVVDDQQQQQPNQMVPTPPPQQNSGQTVRKVKSTADLRQDEALRRLFRCSPDSMPTRMRRGAWLTNSATRSLHCLQSILAVCIQLLATGWTYCGQTLRTLAVSALPLCLHPSVHLVWPGLHGTVGCPMVSACIRWAWPPVHFMFGSSRRKLFYFVKLGILSLIRCDVLRVSVLQQQQLVSPLPILCQFPTMDKTKSYHFTVAQQIEAVFNFEQMVVAVQRMVQADAKLDKNERTFLARAYKKLIDDADTDEQKQARTDLRLKTHEELRQLYREFLVSFGFLLISYLFVSFTILGVINEKLLPNANDEEANVFYHNNKGDFYRDQVDLLEEDEHAVPVRVFVSFVSRKNFHSLSGSLFISEKSYEEGFEIASKKLKSSNPARLCLVLNYAVFQFEVKSLKNAARQMLEKVNFAGLKKGMRAPNSIFPTHFDLFTSILTVRGLNFVHRKKLGFAFGFECQAELRVSPVVTAGT</sequence>
<protein>
    <recommendedName>
        <fullName evidence="4">14-3-3 domain-containing protein</fullName>
    </recommendedName>
</protein>
<dbReference type="AlphaFoldDB" id="A0ABD2JN65"/>
<evidence type="ECO:0000313" key="6">
    <source>
        <dbReference type="Proteomes" id="UP001620626"/>
    </source>
</evidence>
<keyword evidence="3" id="KW-1133">Transmembrane helix</keyword>
<dbReference type="Gene3D" id="1.20.190.20">
    <property type="entry name" value="14-3-3 domain"/>
    <property type="match status" value="1"/>
</dbReference>
<evidence type="ECO:0000256" key="3">
    <source>
        <dbReference type="SAM" id="Phobius"/>
    </source>
</evidence>
<dbReference type="Pfam" id="PF00244">
    <property type="entry name" value="14-3-3"/>
    <property type="match status" value="2"/>
</dbReference>
<keyword evidence="3" id="KW-0812">Transmembrane</keyword>
<feature type="domain" description="14-3-3" evidence="4">
    <location>
        <begin position="359"/>
        <end position="408"/>
    </location>
</feature>
<evidence type="ECO:0000256" key="1">
    <source>
        <dbReference type="ARBA" id="ARBA00006141"/>
    </source>
</evidence>
<dbReference type="InterPro" id="IPR023410">
    <property type="entry name" value="14-3-3_domain"/>
</dbReference>
<dbReference type="PANTHER" id="PTHR18860">
    <property type="entry name" value="14-3-3 PROTEIN"/>
    <property type="match status" value="1"/>
</dbReference>
<feature type="transmembrane region" description="Helical" evidence="3">
    <location>
        <begin position="274"/>
        <end position="296"/>
    </location>
</feature>
<dbReference type="Proteomes" id="UP001620626">
    <property type="component" value="Unassembled WGS sequence"/>
</dbReference>
<dbReference type="InterPro" id="IPR036815">
    <property type="entry name" value="14-3-3_dom_sf"/>
</dbReference>
<feature type="region of interest" description="Disordered" evidence="2">
    <location>
        <begin position="1"/>
        <end position="28"/>
    </location>
</feature>
<name>A0ABD2JN65_9BILA</name>
<dbReference type="EMBL" id="JBICBT010000940">
    <property type="protein sequence ID" value="KAL3091868.1"/>
    <property type="molecule type" value="Genomic_DNA"/>
</dbReference>
<gene>
    <name evidence="5" type="ORF">niasHT_027488</name>
</gene>
<accession>A0ABD2JN65</accession>
<dbReference type="SUPFAM" id="SSF48445">
    <property type="entry name" value="14-3-3 protein"/>
    <property type="match status" value="1"/>
</dbReference>
<evidence type="ECO:0000259" key="4">
    <source>
        <dbReference type="Pfam" id="PF00244"/>
    </source>
</evidence>
<evidence type="ECO:0000256" key="2">
    <source>
        <dbReference type="SAM" id="MobiDB-lite"/>
    </source>
</evidence>
<reference evidence="5 6" key="1">
    <citation type="submission" date="2024-10" db="EMBL/GenBank/DDBJ databases">
        <authorList>
            <person name="Kim D."/>
        </authorList>
    </citation>
    <scope>NUCLEOTIDE SEQUENCE [LARGE SCALE GENOMIC DNA]</scope>
    <source>
        <strain evidence="5">BH-2024</strain>
    </source>
</reference>
<feature type="domain" description="14-3-3" evidence="4">
    <location>
        <begin position="203"/>
        <end position="333"/>
    </location>
</feature>
<organism evidence="5 6">
    <name type="scientific">Heterodera trifolii</name>
    <dbReference type="NCBI Taxonomy" id="157864"/>
    <lineage>
        <taxon>Eukaryota</taxon>
        <taxon>Metazoa</taxon>
        <taxon>Ecdysozoa</taxon>
        <taxon>Nematoda</taxon>
        <taxon>Chromadorea</taxon>
        <taxon>Rhabditida</taxon>
        <taxon>Tylenchina</taxon>
        <taxon>Tylenchomorpha</taxon>
        <taxon>Tylenchoidea</taxon>
        <taxon>Heteroderidae</taxon>
        <taxon>Heteroderinae</taxon>
        <taxon>Heterodera</taxon>
    </lineage>
</organism>
<proteinExistence type="inferred from homology"/>
<comment type="caution">
    <text evidence="5">The sequence shown here is derived from an EMBL/GenBank/DDBJ whole genome shotgun (WGS) entry which is preliminary data.</text>
</comment>
<dbReference type="InterPro" id="IPR000308">
    <property type="entry name" value="14-3-3"/>
</dbReference>